<evidence type="ECO:0000256" key="1">
    <source>
        <dbReference type="SAM" id="MobiDB-lite"/>
    </source>
</evidence>
<proteinExistence type="predicted"/>
<reference evidence="2 3" key="1">
    <citation type="submission" date="2015-05" db="EMBL/GenBank/DDBJ databases">
        <title>Genome assembly of Archangium gephyra DSM 2261.</title>
        <authorList>
            <person name="Sharma G."/>
            <person name="Subramanian S."/>
        </authorList>
    </citation>
    <scope>NUCLEOTIDE SEQUENCE [LARGE SCALE GENOMIC DNA]</scope>
    <source>
        <strain evidence="2 3">DSM 2261</strain>
    </source>
</reference>
<dbReference type="EMBL" id="CP011509">
    <property type="protein sequence ID" value="AKI99662.1"/>
    <property type="molecule type" value="Genomic_DNA"/>
</dbReference>
<feature type="compositionally biased region" description="Polar residues" evidence="1">
    <location>
        <begin position="8"/>
        <end position="19"/>
    </location>
</feature>
<feature type="region of interest" description="Disordered" evidence="1">
    <location>
        <begin position="1"/>
        <end position="28"/>
    </location>
</feature>
<gene>
    <name evidence="2" type="ORF">AA314_01289</name>
</gene>
<accession>A0AAC8Q297</accession>
<name>A0AAC8Q297_9BACT</name>
<evidence type="ECO:0000313" key="3">
    <source>
        <dbReference type="Proteomes" id="UP000035579"/>
    </source>
</evidence>
<sequence>MLDCSPRGRNTSSPAQVPGSNVKPWTESTLMQRHSVHFMGSRMRKRLCATSMAARPKQGVATK</sequence>
<evidence type="ECO:0000313" key="2">
    <source>
        <dbReference type="EMBL" id="AKI99662.1"/>
    </source>
</evidence>
<organism evidence="2 3">
    <name type="scientific">Archangium gephyra</name>
    <dbReference type="NCBI Taxonomy" id="48"/>
    <lineage>
        <taxon>Bacteria</taxon>
        <taxon>Pseudomonadati</taxon>
        <taxon>Myxococcota</taxon>
        <taxon>Myxococcia</taxon>
        <taxon>Myxococcales</taxon>
        <taxon>Cystobacterineae</taxon>
        <taxon>Archangiaceae</taxon>
        <taxon>Archangium</taxon>
    </lineage>
</organism>
<dbReference type="KEGG" id="age:AA314_01289"/>
<protein>
    <submittedName>
        <fullName evidence="2">Uncharacterized protein</fullName>
    </submittedName>
</protein>
<dbReference type="Proteomes" id="UP000035579">
    <property type="component" value="Chromosome"/>
</dbReference>
<dbReference type="AlphaFoldDB" id="A0AAC8Q297"/>